<sequence length="175" mass="19660">MIVCTFIPVQGLGVAGGPWEFYRLLEQSQHPWNGEDDGRFGGRGLKLCTGRKIKGSIINDIWIQRSDNTAWVIDKNERRGGHPSTLAEQLADGSVRILVSLQYLDKIDRQYGEAENTPRPSLPSSSLIGFTRKRSHLRNSKLEILLSYMLPTFSQGIHAYYQGIKGKIRQFSAGL</sequence>
<comment type="caution">
    <text evidence="1">The sequence shown here is derived from an EMBL/GenBank/DDBJ whole genome shotgun (WGS) entry which is preliminary data.</text>
</comment>
<keyword evidence="2" id="KW-1185">Reference proteome</keyword>
<dbReference type="EMBL" id="CAJVPT010018214">
    <property type="protein sequence ID" value="CAG8632303.1"/>
    <property type="molecule type" value="Genomic_DNA"/>
</dbReference>
<protein>
    <submittedName>
        <fullName evidence="1">15479_t:CDS:1</fullName>
    </submittedName>
</protein>
<evidence type="ECO:0000313" key="2">
    <source>
        <dbReference type="Proteomes" id="UP000789525"/>
    </source>
</evidence>
<name>A0ACA9N776_9GLOM</name>
<organism evidence="1 2">
    <name type="scientific">Acaulospora colombiana</name>
    <dbReference type="NCBI Taxonomy" id="27376"/>
    <lineage>
        <taxon>Eukaryota</taxon>
        <taxon>Fungi</taxon>
        <taxon>Fungi incertae sedis</taxon>
        <taxon>Mucoromycota</taxon>
        <taxon>Glomeromycotina</taxon>
        <taxon>Glomeromycetes</taxon>
        <taxon>Diversisporales</taxon>
        <taxon>Acaulosporaceae</taxon>
        <taxon>Acaulospora</taxon>
    </lineage>
</organism>
<reference evidence="1" key="1">
    <citation type="submission" date="2021-06" db="EMBL/GenBank/DDBJ databases">
        <authorList>
            <person name="Kallberg Y."/>
            <person name="Tangrot J."/>
            <person name="Rosling A."/>
        </authorList>
    </citation>
    <scope>NUCLEOTIDE SEQUENCE</scope>
    <source>
        <strain evidence="1">CL356</strain>
    </source>
</reference>
<dbReference type="Proteomes" id="UP000789525">
    <property type="component" value="Unassembled WGS sequence"/>
</dbReference>
<proteinExistence type="predicted"/>
<accession>A0ACA9N776</accession>
<gene>
    <name evidence="1" type="ORF">ACOLOM_LOCUS7672</name>
</gene>
<evidence type="ECO:0000313" key="1">
    <source>
        <dbReference type="EMBL" id="CAG8632303.1"/>
    </source>
</evidence>